<keyword evidence="1" id="KW-1133">Transmembrane helix</keyword>
<name>A0A9W7F2N6_9STRA</name>
<reference evidence="3" key="1">
    <citation type="journal article" date="2023" name="Commun. Biol.">
        <title>Genome analysis of Parmales, the sister group of diatoms, reveals the evolutionary specialization of diatoms from phago-mixotrophs to photoautotrophs.</title>
        <authorList>
            <person name="Ban H."/>
            <person name="Sato S."/>
            <person name="Yoshikawa S."/>
            <person name="Yamada K."/>
            <person name="Nakamura Y."/>
            <person name="Ichinomiya M."/>
            <person name="Sato N."/>
            <person name="Blanc-Mathieu R."/>
            <person name="Endo H."/>
            <person name="Kuwata A."/>
            <person name="Ogata H."/>
        </authorList>
    </citation>
    <scope>NUCLEOTIDE SEQUENCE [LARGE SCALE GENOMIC DNA]</scope>
    <source>
        <strain evidence="3">NIES 3701</strain>
    </source>
</reference>
<feature type="transmembrane region" description="Helical" evidence="1">
    <location>
        <begin position="231"/>
        <end position="251"/>
    </location>
</feature>
<comment type="caution">
    <text evidence="2">The sequence shown here is derived from an EMBL/GenBank/DDBJ whole genome shotgun (WGS) entry which is preliminary data.</text>
</comment>
<dbReference type="Proteomes" id="UP001165085">
    <property type="component" value="Unassembled WGS sequence"/>
</dbReference>
<accession>A0A9W7F2N6</accession>
<gene>
    <name evidence="2" type="ORF">TrST_g1077</name>
</gene>
<dbReference type="OrthoDB" id="199155at2759"/>
<dbReference type="EMBL" id="BRXY01000559">
    <property type="protein sequence ID" value="GMH99905.1"/>
    <property type="molecule type" value="Genomic_DNA"/>
</dbReference>
<evidence type="ECO:0000256" key="1">
    <source>
        <dbReference type="SAM" id="Phobius"/>
    </source>
</evidence>
<dbReference type="AlphaFoldDB" id="A0A9W7F2N6"/>
<organism evidence="2 3">
    <name type="scientific">Triparma strigata</name>
    <dbReference type="NCBI Taxonomy" id="1606541"/>
    <lineage>
        <taxon>Eukaryota</taxon>
        <taxon>Sar</taxon>
        <taxon>Stramenopiles</taxon>
        <taxon>Ochrophyta</taxon>
        <taxon>Bolidophyceae</taxon>
        <taxon>Parmales</taxon>
        <taxon>Triparmaceae</taxon>
        <taxon>Triparma</taxon>
    </lineage>
</organism>
<proteinExistence type="predicted"/>
<keyword evidence="3" id="KW-1185">Reference proteome</keyword>
<evidence type="ECO:0000313" key="2">
    <source>
        <dbReference type="EMBL" id="GMH99905.1"/>
    </source>
</evidence>
<protein>
    <submittedName>
        <fullName evidence="2">Uncharacterized protein</fullName>
    </submittedName>
</protein>
<sequence length="276" mass="28827">MGGWFSSSCKYNSGFNKNNACPPGFLTEESCSWFSTKIECKLTKEPSADAVPVSARYNLVGDCDGDVGGSTAPSSAGQCQGGDRELGTRTSPCCSNVFGGCTSSNAYAMKEIKTCADGNGDLVFDVWGPQGCKDKASGLSNNFAAQQWCKDGNTRSGNCWIPYSLQLNDDDSTSCFPLDKDRSGQWTDVSIDGWTATSKFGGSLETLEGSSAPISDFKNAWEEPVTAQVKVGPVGAAGGAAVGAAAVIGLFTRRKLRTKKDAKGDTGVSGDGTQMV</sequence>
<keyword evidence="1" id="KW-0812">Transmembrane</keyword>
<evidence type="ECO:0000313" key="3">
    <source>
        <dbReference type="Proteomes" id="UP001165085"/>
    </source>
</evidence>
<keyword evidence="1" id="KW-0472">Membrane</keyword>